<protein>
    <recommendedName>
        <fullName evidence="3">Tc1-like transposase DDE domain-containing protein</fullName>
    </recommendedName>
</protein>
<dbReference type="AlphaFoldDB" id="A0A3P9HGN4"/>
<evidence type="ECO:0008006" key="3">
    <source>
        <dbReference type="Google" id="ProtNLM"/>
    </source>
</evidence>
<organism evidence="1 2">
    <name type="scientific">Oryzias latipes</name>
    <name type="common">Japanese rice fish</name>
    <name type="synonym">Japanese killifish</name>
    <dbReference type="NCBI Taxonomy" id="8090"/>
    <lineage>
        <taxon>Eukaryota</taxon>
        <taxon>Metazoa</taxon>
        <taxon>Chordata</taxon>
        <taxon>Craniata</taxon>
        <taxon>Vertebrata</taxon>
        <taxon>Euteleostomi</taxon>
        <taxon>Actinopterygii</taxon>
        <taxon>Neopterygii</taxon>
        <taxon>Teleostei</taxon>
        <taxon>Neoteleostei</taxon>
        <taxon>Acanthomorphata</taxon>
        <taxon>Ovalentaria</taxon>
        <taxon>Atherinomorphae</taxon>
        <taxon>Beloniformes</taxon>
        <taxon>Adrianichthyidae</taxon>
        <taxon>Oryziinae</taxon>
        <taxon>Oryzias</taxon>
    </lineage>
</organism>
<evidence type="ECO:0000313" key="2">
    <source>
        <dbReference type="Proteomes" id="UP000265200"/>
    </source>
</evidence>
<reference evidence="1 2" key="2">
    <citation type="submission" date="2017-04" db="EMBL/GenBank/DDBJ databases">
        <title>CpG methylation of centromeres and impact of large insertions on vertebrate speciation.</title>
        <authorList>
            <person name="Ichikawa K."/>
            <person name="Yoshimura J."/>
            <person name="Morishita S."/>
        </authorList>
    </citation>
    <scope>NUCLEOTIDE SEQUENCE</scope>
    <source>
        <strain evidence="1 2">HSOK</strain>
    </source>
</reference>
<sequence>RRIKVDNVFHLWIKGEGVLMSPDLNLEEHVWKQLKQSLDDCAPPPIDLTELHVALVEDSIRKIHPCMSF</sequence>
<reference key="1">
    <citation type="journal article" date="2007" name="Nature">
        <title>The medaka draft genome and insights into vertebrate genome evolution.</title>
        <authorList>
            <person name="Kasahara M."/>
            <person name="Naruse K."/>
            <person name="Sasaki S."/>
            <person name="Nakatani Y."/>
            <person name="Qu W."/>
            <person name="Ahsan B."/>
            <person name="Yamada T."/>
            <person name="Nagayasu Y."/>
            <person name="Doi K."/>
            <person name="Kasai Y."/>
            <person name="Jindo T."/>
            <person name="Kobayashi D."/>
            <person name="Shimada A."/>
            <person name="Toyoda A."/>
            <person name="Kuroki Y."/>
            <person name="Fujiyama A."/>
            <person name="Sasaki T."/>
            <person name="Shimizu A."/>
            <person name="Asakawa S."/>
            <person name="Shimizu N."/>
            <person name="Hashimoto S."/>
            <person name="Yang J."/>
            <person name="Lee Y."/>
            <person name="Matsushima K."/>
            <person name="Sugano S."/>
            <person name="Sakaizumi M."/>
            <person name="Narita T."/>
            <person name="Ohishi K."/>
            <person name="Haga S."/>
            <person name="Ohta F."/>
            <person name="Nomoto H."/>
            <person name="Nogata K."/>
            <person name="Morishita T."/>
            <person name="Endo T."/>
            <person name="Shin-I T."/>
            <person name="Takeda H."/>
            <person name="Morishita S."/>
            <person name="Kohara Y."/>
        </authorList>
    </citation>
    <scope>NUCLEOTIDE SEQUENCE [LARGE SCALE GENOMIC DNA]</scope>
    <source>
        <strain>Hd-rR</strain>
    </source>
</reference>
<accession>A0A3P9HGN4</accession>
<evidence type="ECO:0000313" key="1">
    <source>
        <dbReference type="Ensembl" id="ENSORLP00015006961.1"/>
    </source>
</evidence>
<proteinExistence type="predicted"/>
<name>A0A3P9HGN4_ORYLA</name>
<dbReference type="Ensembl" id="ENSORLT00015003342.1">
    <property type="protein sequence ID" value="ENSORLP00015006961.1"/>
    <property type="gene ID" value="ENSORLG00015007789.1"/>
</dbReference>
<reference evidence="1" key="4">
    <citation type="submission" date="2025-09" db="UniProtKB">
        <authorList>
            <consortium name="Ensembl"/>
        </authorList>
    </citation>
    <scope>IDENTIFICATION</scope>
    <source>
        <strain evidence="1">HSOK</strain>
    </source>
</reference>
<reference evidence="1" key="3">
    <citation type="submission" date="2025-08" db="UniProtKB">
        <authorList>
            <consortium name="Ensembl"/>
        </authorList>
    </citation>
    <scope>IDENTIFICATION</scope>
    <source>
        <strain evidence="1">HSOK</strain>
    </source>
</reference>
<dbReference type="Proteomes" id="UP000265200">
    <property type="component" value="Chromosome 2"/>
</dbReference>